<evidence type="ECO:0000313" key="1">
    <source>
        <dbReference type="EMBL" id="PJZ93672.1"/>
    </source>
</evidence>
<reference evidence="1" key="1">
    <citation type="submission" date="2017-07" db="EMBL/GenBank/DDBJ databases">
        <title>Leptospira spp. isolated from tropical soils.</title>
        <authorList>
            <person name="Thibeaux R."/>
            <person name="Iraola G."/>
            <person name="Ferres I."/>
            <person name="Bierque E."/>
            <person name="Girault D."/>
            <person name="Soupe-Gilbert M.-E."/>
            <person name="Picardeau M."/>
            <person name="Goarant C."/>
        </authorList>
    </citation>
    <scope>NUCLEOTIDE SEQUENCE [LARGE SCALE GENOMIC DNA]</scope>
    <source>
        <strain evidence="1">ATI7-C-A5</strain>
    </source>
</reference>
<gene>
    <name evidence="1" type="ORF">CH379_06685</name>
</gene>
<name>A0A2N0BAU3_9LEPT</name>
<dbReference type="EMBL" id="NPEF01000050">
    <property type="protein sequence ID" value="PJZ93672.1"/>
    <property type="molecule type" value="Genomic_DNA"/>
</dbReference>
<comment type="caution">
    <text evidence="1">The sequence shown here is derived from an EMBL/GenBank/DDBJ whole genome shotgun (WGS) entry which is preliminary data.</text>
</comment>
<dbReference type="AlphaFoldDB" id="A0A2N0BAU3"/>
<organism evidence="1">
    <name type="scientific">Leptospira ellisii</name>
    <dbReference type="NCBI Taxonomy" id="2023197"/>
    <lineage>
        <taxon>Bacteria</taxon>
        <taxon>Pseudomonadati</taxon>
        <taxon>Spirochaetota</taxon>
        <taxon>Spirochaetia</taxon>
        <taxon>Leptospirales</taxon>
        <taxon>Leptospiraceae</taxon>
        <taxon>Leptospira</taxon>
    </lineage>
</organism>
<accession>A0A2N0BAU3</accession>
<accession>A0A2N0BNV9</accession>
<protein>
    <submittedName>
        <fullName evidence="1">Uncharacterized protein</fullName>
    </submittedName>
</protein>
<sequence>MRIFYGLSKSMFSRVRFYFSGLRVCVPENAERKTFEKGIVVPSNFARKKRSQFVYVVLKNMTRSKSVFAFILVLFSCRGSLLYWKTFTHGIETSQKNYIRFNLPRNIVDGREGIIVDKYSVKIFWEETDTPFHRFLLINPSRGLGIWDQLYGADQFVFYPECEYKIEIPAGENGYRIEISKLRSYNGFYAEKEIRIHPPSDHSIRVSLYFESVSHSPFRPSDRTEELRLNSRIRIAAEVEPNPNPESATACEISE</sequence>
<proteinExistence type="predicted"/>